<evidence type="ECO:0000256" key="3">
    <source>
        <dbReference type="ARBA" id="ARBA00023155"/>
    </source>
</evidence>
<dbReference type="WBParaSite" id="Gr19_v10_g4863.t1">
    <property type="protein sequence ID" value="Gr19_v10_g4863.t1"/>
    <property type="gene ID" value="Gr19_v10_g4863"/>
</dbReference>
<dbReference type="Gene3D" id="1.10.10.60">
    <property type="entry name" value="Homeodomain-like"/>
    <property type="match status" value="1"/>
</dbReference>
<organism evidence="8 9">
    <name type="scientific">Globodera rostochiensis</name>
    <name type="common">Golden nematode worm</name>
    <name type="synonym">Heterodera rostochiensis</name>
    <dbReference type="NCBI Taxonomy" id="31243"/>
    <lineage>
        <taxon>Eukaryota</taxon>
        <taxon>Metazoa</taxon>
        <taxon>Ecdysozoa</taxon>
        <taxon>Nematoda</taxon>
        <taxon>Chromadorea</taxon>
        <taxon>Rhabditida</taxon>
        <taxon>Tylenchina</taxon>
        <taxon>Tylenchomorpha</taxon>
        <taxon>Tylenchoidea</taxon>
        <taxon>Heteroderidae</taxon>
        <taxon>Heteroderinae</taxon>
        <taxon>Globodera</taxon>
    </lineage>
</organism>
<dbReference type="GO" id="GO:0000981">
    <property type="term" value="F:DNA-binding transcription factor activity, RNA polymerase II-specific"/>
    <property type="evidence" value="ECO:0007669"/>
    <property type="project" value="InterPro"/>
</dbReference>
<dbReference type="GO" id="GO:0005667">
    <property type="term" value="C:transcription regulator complex"/>
    <property type="evidence" value="ECO:0007669"/>
    <property type="project" value="TreeGrafter"/>
</dbReference>
<sequence length="196" mass="23460">MGEKSTTPSQQFATSVGFQTFLPVQIDFICQCLCQWDDGARLVHLFAHNHRLLLCPPISSTVLKAYLFALFHDGQFDELFRVMMESEFERSHHKDLVKLWYSAHYEEERQRKHKELVPVDKYRIRKKYPPPKSVWDGDELVYSFRKGDRRVLREYYERNKYPSSEAKHEISRRTGLSMIQIANWFKNRRQREKSGI</sequence>
<keyword evidence="2 5" id="KW-0238">DNA-binding</keyword>
<dbReference type="GO" id="GO:0000978">
    <property type="term" value="F:RNA polymerase II cis-regulatory region sequence-specific DNA binding"/>
    <property type="evidence" value="ECO:0007669"/>
    <property type="project" value="TreeGrafter"/>
</dbReference>
<comment type="subcellular location">
    <subcellularLocation>
        <location evidence="1 5 6">Nucleus</location>
    </subcellularLocation>
</comment>
<keyword evidence="8" id="KW-1185">Reference proteome</keyword>
<evidence type="ECO:0000259" key="7">
    <source>
        <dbReference type="PROSITE" id="PS50071"/>
    </source>
</evidence>
<dbReference type="PANTHER" id="PTHR10390:SF44">
    <property type="entry name" value="SIX HOMEOBOX 4"/>
    <property type="match status" value="1"/>
</dbReference>
<accession>A0A914HX75</accession>
<feature type="domain" description="Homeobox" evidence="7">
    <location>
        <begin position="143"/>
        <end position="195"/>
    </location>
</feature>
<proteinExistence type="predicted"/>
<dbReference type="Pfam" id="PF16878">
    <property type="entry name" value="SIX1_SD"/>
    <property type="match status" value="1"/>
</dbReference>
<dbReference type="InterPro" id="IPR001356">
    <property type="entry name" value="HD"/>
</dbReference>
<evidence type="ECO:0000256" key="5">
    <source>
        <dbReference type="PROSITE-ProRule" id="PRU00108"/>
    </source>
</evidence>
<dbReference type="InterPro" id="IPR017970">
    <property type="entry name" value="Homeobox_CS"/>
</dbReference>
<dbReference type="Proteomes" id="UP000887572">
    <property type="component" value="Unplaced"/>
</dbReference>
<feature type="DNA-binding region" description="Homeobox" evidence="5">
    <location>
        <begin position="145"/>
        <end position="196"/>
    </location>
</feature>
<dbReference type="GO" id="GO:0005634">
    <property type="term" value="C:nucleus"/>
    <property type="evidence" value="ECO:0007669"/>
    <property type="project" value="UniProtKB-SubCell"/>
</dbReference>
<evidence type="ECO:0000256" key="1">
    <source>
        <dbReference type="ARBA" id="ARBA00004123"/>
    </source>
</evidence>
<evidence type="ECO:0000256" key="6">
    <source>
        <dbReference type="RuleBase" id="RU000682"/>
    </source>
</evidence>
<dbReference type="PANTHER" id="PTHR10390">
    <property type="entry name" value="HOMEOBOX PROTEIN SIX"/>
    <property type="match status" value="1"/>
</dbReference>
<evidence type="ECO:0000256" key="4">
    <source>
        <dbReference type="ARBA" id="ARBA00023242"/>
    </source>
</evidence>
<dbReference type="PROSITE" id="PS50071">
    <property type="entry name" value="HOMEOBOX_2"/>
    <property type="match status" value="1"/>
</dbReference>
<reference evidence="9" key="1">
    <citation type="submission" date="2022-11" db="UniProtKB">
        <authorList>
            <consortium name="WormBaseParasite"/>
        </authorList>
    </citation>
    <scope>IDENTIFICATION</scope>
</reference>
<dbReference type="InterPro" id="IPR031701">
    <property type="entry name" value="SIX1_SD"/>
</dbReference>
<dbReference type="AlphaFoldDB" id="A0A914HX75"/>
<evidence type="ECO:0000313" key="9">
    <source>
        <dbReference type="WBParaSite" id="Gr19_v10_g4863.t1"/>
    </source>
</evidence>
<dbReference type="SMART" id="SM00389">
    <property type="entry name" value="HOX"/>
    <property type="match status" value="1"/>
</dbReference>
<evidence type="ECO:0000256" key="2">
    <source>
        <dbReference type="ARBA" id="ARBA00023125"/>
    </source>
</evidence>
<keyword evidence="3 5" id="KW-0371">Homeobox</keyword>
<dbReference type="SUPFAM" id="SSF46689">
    <property type="entry name" value="Homeodomain-like"/>
    <property type="match status" value="1"/>
</dbReference>
<name>A0A914HX75_GLORO</name>
<keyword evidence="4 5" id="KW-0539">Nucleus</keyword>
<dbReference type="InterPro" id="IPR009057">
    <property type="entry name" value="Homeodomain-like_sf"/>
</dbReference>
<evidence type="ECO:0000313" key="8">
    <source>
        <dbReference type="Proteomes" id="UP000887572"/>
    </source>
</evidence>
<protein>
    <submittedName>
        <fullName evidence="9">Homeobox domain-containing protein</fullName>
    </submittedName>
</protein>
<dbReference type="PROSITE" id="PS00027">
    <property type="entry name" value="HOMEOBOX_1"/>
    <property type="match status" value="1"/>
</dbReference>
<dbReference type="Pfam" id="PF00046">
    <property type="entry name" value="Homeodomain"/>
    <property type="match status" value="1"/>
</dbReference>
<dbReference type="CDD" id="cd00086">
    <property type="entry name" value="homeodomain"/>
    <property type="match status" value="1"/>
</dbReference>